<comment type="caution">
    <text evidence="8">The sequence shown here is derived from an EMBL/GenBank/DDBJ whole genome shotgun (WGS) entry which is preliminary data.</text>
</comment>
<dbReference type="InterPro" id="IPR007267">
    <property type="entry name" value="GtrA_DPMS_TM"/>
</dbReference>
<sequence length="154" mass="16150">MATKPTSEVLLERARIGQFVSVGVVGAGIETVLVAVLTGLMGVGPLAAKAVGAEASISTMFVVNDRWTFADEGAAGLIACVRRWLKSHAVRIVGLSVAFSVLYVLTSVVSYSVQLAGFELWPTIANCIGIGIGMSINYVAESLFTWEVVGDTNV</sequence>
<name>A0ABU2GJ00_9EURY</name>
<accession>A0ABU2GJ00</accession>
<feature type="transmembrane region" description="Helical" evidence="6">
    <location>
        <begin position="20"/>
        <end position="40"/>
    </location>
</feature>
<evidence type="ECO:0000256" key="4">
    <source>
        <dbReference type="ARBA" id="ARBA00022989"/>
    </source>
</evidence>
<dbReference type="EMBL" id="JAMQOP010000003">
    <property type="protein sequence ID" value="MDS0300238.1"/>
    <property type="molecule type" value="Genomic_DNA"/>
</dbReference>
<protein>
    <submittedName>
        <fullName evidence="8">GtrA family protein</fullName>
    </submittedName>
</protein>
<feature type="transmembrane region" description="Helical" evidence="6">
    <location>
        <begin position="92"/>
        <end position="114"/>
    </location>
</feature>
<keyword evidence="4 6" id="KW-1133">Transmembrane helix</keyword>
<feature type="domain" description="GtrA/DPMS transmembrane" evidence="7">
    <location>
        <begin position="18"/>
        <end position="146"/>
    </location>
</feature>
<dbReference type="Proteomes" id="UP001257060">
    <property type="component" value="Unassembled WGS sequence"/>
</dbReference>
<dbReference type="InterPro" id="IPR051401">
    <property type="entry name" value="GtrA_CellWall_Glycosyl"/>
</dbReference>
<dbReference type="PANTHER" id="PTHR38459">
    <property type="entry name" value="PROPHAGE BACTOPRENOL-LINKED GLUCOSE TRANSLOCASE HOMOLOG"/>
    <property type="match status" value="1"/>
</dbReference>
<organism evidence="8 9">
    <name type="scientific">Halogeometricum salsisoli</name>
    <dbReference type="NCBI Taxonomy" id="2950536"/>
    <lineage>
        <taxon>Archaea</taxon>
        <taxon>Methanobacteriati</taxon>
        <taxon>Methanobacteriota</taxon>
        <taxon>Stenosarchaea group</taxon>
        <taxon>Halobacteria</taxon>
        <taxon>Halobacteriales</taxon>
        <taxon>Haloferacaceae</taxon>
        <taxon>Halogeometricum</taxon>
    </lineage>
</organism>
<gene>
    <name evidence="8" type="ORF">NDI76_15935</name>
</gene>
<keyword evidence="9" id="KW-1185">Reference proteome</keyword>
<keyword evidence="3 6" id="KW-0812">Transmembrane</keyword>
<feature type="transmembrane region" description="Helical" evidence="6">
    <location>
        <begin position="120"/>
        <end position="140"/>
    </location>
</feature>
<evidence type="ECO:0000256" key="6">
    <source>
        <dbReference type="SAM" id="Phobius"/>
    </source>
</evidence>
<evidence type="ECO:0000313" key="9">
    <source>
        <dbReference type="Proteomes" id="UP001257060"/>
    </source>
</evidence>
<comment type="subcellular location">
    <subcellularLocation>
        <location evidence="1">Membrane</location>
        <topology evidence="1">Multi-pass membrane protein</topology>
    </subcellularLocation>
</comment>
<evidence type="ECO:0000313" key="8">
    <source>
        <dbReference type="EMBL" id="MDS0300238.1"/>
    </source>
</evidence>
<keyword evidence="5 6" id="KW-0472">Membrane</keyword>
<evidence type="ECO:0000256" key="3">
    <source>
        <dbReference type="ARBA" id="ARBA00022692"/>
    </source>
</evidence>
<evidence type="ECO:0000256" key="5">
    <source>
        <dbReference type="ARBA" id="ARBA00023136"/>
    </source>
</evidence>
<dbReference type="Pfam" id="PF04138">
    <property type="entry name" value="GtrA_DPMS_TM"/>
    <property type="match status" value="1"/>
</dbReference>
<dbReference type="PANTHER" id="PTHR38459:SF1">
    <property type="entry name" value="PROPHAGE BACTOPRENOL-LINKED GLUCOSE TRANSLOCASE HOMOLOG"/>
    <property type="match status" value="1"/>
</dbReference>
<dbReference type="RefSeq" id="WP_310925133.1">
    <property type="nucleotide sequence ID" value="NZ_JAMQOP010000003.1"/>
</dbReference>
<evidence type="ECO:0000256" key="1">
    <source>
        <dbReference type="ARBA" id="ARBA00004141"/>
    </source>
</evidence>
<evidence type="ECO:0000256" key="2">
    <source>
        <dbReference type="ARBA" id="ARBA00009399"/>
    </source>
</evidence>
<reference evidence="8 9" key="1">
    <citation type="submission" date="2022-06" db="EMBL/GenBank/DDBJ databases">
        <title>Halogeometricum sp. a new haloarchaeum isolate from saline soil.</title>
        <authorList>
            <person name="Strakova D."/>
            <person name="Galisteo C."/>
            <person name="Sanchez-Porro C."/>
            <person name="Ventosa A."/>
        </authorList>
    </citation>
    <scope>NUCLEOTIDE SEQUENCE [LARGE SCALE GENOMIC DNA]</scope>
    <source>
        <strain evidence="8 9">S1BR25-6</strain>
    </source>
</reference>
<proteinExistence type="inferred from homology"/>
<comment type="similarity">
    <text evidence="2">Belongs to the GtrA family.</text>
</comment>
<evidence type="ECO:0000259" key="7">
    <source>
        <dbReference type="Pfam" id="PF04138"/>
    </source>
</evidence>